<dbReference type="InterPro" id="IPR048395">
    <property type="entry name" value="Glyco_hydro_31_C"/>
</dbReference>
<dbReference type="PANTHER" id="PTHR22762:SF127">
    <property type="entry name" value="ALPHA-XYLOSIDASE 1-RELATED"/>
    <property type="match status" value="1"/>
</dbReference>
<dbReference type="EC" id="3.2.1.177" evidence="2"/>
<keyword evidence="2" id="KW-0378">Hydrolase</keyword>
<evidence type="ECO:0000259" key="1">
    <source>
        <dbReference type="Pfam" id="PF21365"/>
    </source>
</evidence>
<keyword evidence="3" id="KW-1185">Reference proteome</keyword>
<name>A0A2P6R1Q9_ROSCH</name>
<organism evidence="2 3">
    <name type="scientific">Rosa chinensis</name>
    <name type="common">China rose</name>
    <dbReference type="NCBI Taxonomy" id="74649"/>
    <lineage>
        <taxon>Eukaryota</taxon>
        <taxon>Viridiplantae</taxon>
        <taxon>Streptophyta</taxon>
        <taxon>Embryophyta</taxon>
        <taxon>Tracheophyta</taxon>
        <taxon>Spermatophyta</taxon>
        <taxon>Magnoliopsida</taxon>
        <taxon>eudicotyledons</taxon>
        <taxon>Gunneridae</taxon>
        <taxon>Pentapetalae</taxon>
        <taxon>rosids</taxon>
        <taxon>fabids</taxon>
        <taxon>Rosales</taxon>
        <taxon>Rosaceae</taxon>
        <taxon>Rosoideae</taxon>
        <taxon>Rosoideae incertae sedis</taxon>
        <taxon>Rosa</taxon>
    </lineage>
</organism>
<dbReference type="SUPFAM" id="SSF51011">
    <property type="entry name" value="Glycosyl hydrolase domain"/>
    <property type="match status" value="1"/>
</dbReference>
<dbReference type="EMBL" id="PDCK01000042">
    <property type="protein sequence ID" value="PRQ40374.1"/>
    <property type="molecule type" value="Genomic_DNA"/>
</dbReference>
<accession>A0A2P6R1Q9</accession>
<dbReference type="Proteomes" id="UP000238479">
    <property type="component" value="Chromosome 4"/>
</dbReference>
<comment type="caution">
    <text evidence="2">The sequence shown here is derived from an EMBL/GenBank/DDBJ whole genome shotgun (WGS) entry which is preliminary data.</text>
</comment>
<dbReference type="Gene3D" id="2.60.40.1180">
    <property type="entry name" value="Golgi alpha-mannosidase II"/>
    <property type="match status" value="1"/>
</dbReference>
<dbReference type="PANTHER" id="PTHR22762">
    <property type="entry name" value="ALPHA-GLUCOSIDASE"/>
    <property type="match status" value="1"/>
</dbReference>
<proteinExistence type="predicted"/>
<dbReference type="GO" id="GO:0061634">
    <property type="term" value="F:alpha-D-xyloside xylohydrolase"/>
    <property type="evidence" value="ECO:0007669"/>
    <property type="project" value="UniProtKB-EC"/>
</dbReference>
<feature type="domain" description="Glycosyl hydrolase family 31 C-terminal" evidence="1">
    <location>
        <begin position="3"/>
        <end position="76"/>
    </location>
</feature>
<gene>
    <name evidence="2" type="ORF">RchiOBHm_Chr4g0435311</name>
</gene>
<reference evidence="2 3" key="1">
    <citation type="journal article" date="2018" name="Nat. Genet.">
        <title>The Rosa genome provides new insights in the design of modern roses.</title>
        <authorList>
            <person name="Bendahmane M."/>
        </authorList>
    </citation>
    <scope>NUCLEOTIDE SEQUENCE [LARGE SCALE GENOMIC DNA]</scope>
    <source>
        <strain evidence="3">cv. Old Blush</strain>
    </source>
</reference>
<sequence length="97" mass="10659">MSECYGLSTQFLLGSSLMVSPVLEKGNSTVKAFFPPGTWYSLFDMRQVIVSKQGKYVTLDAPLQVINVHLYQNTILPMQQGGVLSKAARTIPFSLSS</sequence>
<dbReference type="Pfam" id="PF21365">
    <property type="entry name" value="Glyco_hydro_31_3rd"/>
    <property type="match status" value="1"/>
</dbReference>
<evidence type="ECO:0000313" key="3">
    <source>
        <dbReference type="Proteomes" id="UP000238479"/>
    </source>
</evidence>
<dbReference type="STRING" id="74649.A0A2P6R1Q9"/>
<dbReference type="InterPro" id="IPR013780">
    <property type="entry name" value="Glyco_hydro_b"/>
</dbReference>
<dbReference type="Gramene" id="PRQ40374">
    <property type="protein sequence ID" value="PRQ40374"/>
    <property type="gene ID" value="RchiOBHm_Chr4g0435311"/>
</dbReference>
<dbReference type="OMA" id="MSECYGL"/>
<keyword evidence="2" id="KW-0326">Glycosidase</keyword>
<dbReference type="AlphaFoldDB" id="A0A2P6R1Q9"/>
<evidence type="ECO:0000313" key="2">
    <source>
        <dbReference type="EMBL" id="PRQ40374.1"/>
    </source>
</evidence>
<protein>
    <submittedName>
        <fullName evidence="2">Putative alpha-D-xyloside xylohydrolase</fullName>
        <ecNumber evidence="2">3.2.1.177</ecNumber>
    </submittedName>
</protein>